<dbReference type="Proteomes" id="UP000722336">
    <property type="component" value="Unassembled WGS sequence"/>
</dbReference>
<keyword evidence="1" id="KW-1133">Transmembrane helix</keyword>
<keyword evidence="1" id="KW-0812">Transmembrane</keyword>
<comment type="caution">
    <text evidence="2">The sequence shown here is derived from an EMBL/GenBank/DDBJ whole genome shotgun (WGS) entry which is preliminary data.</text>
</comment>
<gene>
    <name evidence="2" type="ORF">KCG44_11030</name>
</gene>
<evidence type="ECO:0000256" key="1">
    <source>
        <dbReference type="RuleBase" id="RU363076"/>
    </source>
</evidence>
<evidence type="ECO:0000313" key="3">
    <source>
        <dbReference type="Proteomes" id="UP000722336"/>
    </source>
</evidence>
<evidence type="ECO:0000313" key="2">
    <source>
        <dbReference type="EMBL" id="MBV7257317.1"/>
    </source>
</evidence>
<proteinExistence type="inferred from homology"/>
<accession>A0ABS6SFY0</accession>
<dbReference type="CDD" id="cd06662">
    <property type="entry name" value="SURF1"/>
    <property type="match status" value="1"/>
</dbReference>
<comment type="similarity">
    <text evidence="1">Belongs to the SURF1 family.</text>
</comment>
<organism evidence="2 3">
    <name type="scientific">Pacificimonas pallii</name>
    <dbReference type="NCBI Taxonomy" id="2827236"/>
    <lineage>
        <taxon>Bacteria</taxon>
        <taxon>Pseudomonadati</taxon>
        <taxon>Pseudomonadota</taxon>
        <taxon>Alphaproteobacteria</taxon>
        <taxon>Sphingomonadales</taxon>
        <taxon>Sphingosinicellaceae</taxon>
        <taxon>Pacificimonas</taxon>
    </lineage>
</organism>
<dbReference type="Pfam" id="PF02104">
    <property type="entry name" value="SURF1"/>
    <property type="match status" value="1"/>
</dbReference>
<dbReference type="EMBL" id="JAGSPA010000003">
    <property type="protein sequence ID" value="MBV7257317.1"/>
    <property type="molecule type" value="Genomic_DNA"/>
</dbReference>
<comment type="subcellular location">
    <subcellularLocation>
        <location evidence="1">Cell membrane</location>
        <topology evidence="1">Multi-pass membrane protein</topology>
    </subcellularLocation>
</comment>
<keyword evidence="1" id="KW-1003">Cell membrane</keyword>
<keyword evidence="3" id="KW-1185">Reference proteome</keyword>
<name>A0ABS6SFY0_9SPHN</name>
<feature type="transmembrane region" description="Helical" evidence="1">
    <location>
        <begin position="179"/>
        <end position="197"/>
    </location>
</feature>
<sequence>MKLPVIPTVMVAIALPILISLGIWQLGRADEKAVILEAMSAAADLPPAHVTGDDWPGGLDFRRVTIMCDFTGPPTAKGGRSAEGTLGYSYFAYCEPAESLKALTVNVGWDRRPDREVALPRFVSPDKRASVSGLLRYAPTKIGVMNAIPYLLIADPALGGLEPSLQPTVGDIPDNHMSYAFQWFGFAAVLAIIYLLFVRGWRRGRDNVAAPDAGR</sequence>
<feature type="transmembrane region" description="Helical" evidence="1">
    <location>
        <begin position="6"/>
        <end position="24"/>
    </location>
</feature>
<protein>
    <recommendedName>
        <fullName evidence="1">SURF1-like protein</fullName>
    </recommendedName>
</protein>
<dbReference type="RefSeq" id="WP_218446136.1">
    <property type="nucleotide sequence ID" value="NZ_JAGSPA010000003.1"/>
</dbReference>
<feature type="transmembrane region" description="Helical" evidence="1">
    <location>
        <begin position="142"/>
        <end position="159"/>
    </location>
</feature>
<reference evidence="2 3" key="1">
    <citation type="submission" date="2021-04" db="EMBL/GenBank/DDBJ databases">
        <authorList>
            <person name="Pira H."/>
            <person name="Risdian C."/>
            <person name="Wink J."/>
        </authorList>
    </citation>
    <scope>NUCLEOTIDE SEQUENCE [LARGE SCALE GENOMIC DNA]</scope>
    <source>
        <strain evidence="2 3">WHA3</strain>
    </source>
</reference>
<dbReference type="InterPro" id="IPR002994">
    <property type="entry name" value="Surf1/Shy1"/>
</dbReference>
<dbReference type="PROSITE" id="PS50895">
    <property type="entry name" value="SURF1"/>
    <property type="match status" value="1"/>
</dbReference>
<keyword evidence="1" id="KW-0472">Membrane</keyword>